<dbReference type="GO" id="GO:0005789">
    <property type="term" value="C:endoplasmic reticulum membrane"/>
    <property type="evidence" value="ECO:0007669"/>
    <property type="project" value="UniProtKB-SubCell"/>
</dbReference>
<dbReference type="Proteomes" id="UP000594263">
    <property type="component" value="Unplaced"/>
</dbReference>
<dbReference type="Gramene" id="Kaladp0018s0160.1.v1.1">
    <property type="protein sequence ID" value="Kaladp0018s0160.1.v1.1"/>
    <property type="gene ID" value="Kaladp0018s0160.v1.1"/>
</dbReference>
<comment type="pathway">
    <text evidence="3">Protein modification; protein glycosylation.</text>
</comment>
<sequence length="285" mass="32211">MDPTLQAPEFANVGNLVRRLLWHLVHFVVSLWFTLAGFVQAVESHLISKRLLKSYDKLNIGKVKYLALVMESEDARRTFEVLELLQWLRNLGVKRVCLYDVEGVLKQSKEVITKLLGNASLFGVLFFLNYRLSYKHDVFGTRSVKDSACDEKHMTLEFASISDGKEAVAKAANVLLKKFKSENADGSEAHGYGAPDPDLLLVYGPARCHLGFPAWRLRYTEIVHMSPLNYKKRSALIKAIYKFTIVRQNYGKFSSPASSSFLHIEKDNISSGYLLNLVAGNLDFC</sequence>
<evidence type="ECO:0000256" key="3">
    <source>
        <dbReference type="ARBA" id="ARBA00004922"/>
    </source>
</evidence>
<evidence type="ECO:0000256" key="13">
    <source>
        <dbReference type="SAM" id="Phobius"/>
    </source>
</evidence>
<dbReference type="EnsemblPlants" id="Kaladp0018s0160.1.v1.1">
    <property type="protein sequence ID" value="Kaladp0018s0160.1.v1.1"/>
    <property type="gene ID" value="Kaladp0018s0160.v1.1"/>
</dbReference>
<dbReference type="GO" id="GO:1904423">
    <property type="term" value="C:dehydrodolichyl diphosphate synthase complex"/>
    <property type="evidence" value="ECO:0007669"/>
    <property type="project" value="InterPro"/>
</dbReference>
<dbReference type="OMA" id="GMFMECL"/>
<evidence type="ECO:0000256" key="7">
    <source>
        <dbReference type="ARBA" id="ARBA00022692"/>
    </source>
</evidence>
<dbReference type="UniPathway" id="UPA00378"/>
<evidence type="ECO:0000313" key="14">
    <source>
        <dbReference type="EnsemblPlants" id="Kaladp0018s0160.1.v1.1"/>
    </source>
</evidence>
<feature type="transmembrane region" description="Helical" evidence="13">
    <location>
        <begin position="20"/>
        <end position="42"/>
    </location>
</feature>
<dbReference type="EC" id="2.5.1.87" evidence="5"/>
<keyword evidence="9" id="KW-0460">Magnesium</keyword>
<comment type="catalytic activity">
    <reaction evidence="12">
        <text>n isopentenyl diphosphate + (2E,6E)-farnesyl diphosphate = a di-trans,poly-cis-polyprenyl diphosphate + n diphosphate</text>
        <dbReference type="Rhea" id="RHEA:53008"/>
        <dbReference type="Rhea" id="RHEA-COMP:19494"/>
        <dbReference type="ChEBI" id="CHEBI:33019"/>
        <dbReference type="ChEBI" id="CHEBI:128769"/>
        <dbReference type="ChEBI" id="CHEBI:136960"/>
        <dbReference type="ChEBI" id="CHEBI:175763"/>
        <dbReference type="EC" id="2.5.1.87"/>
    </reaction>
</comment>
<comment type="similarity">
    <text evidence="4">Belongs to the UPP synthase family.</text>
</comment>
<evidence type="ECO:0000256" key="11">
    <source>
        <dbReference type="ARBA" id="ARBA00023136"/>
    </source>
</evidence>
<evidence type="ECO:0000256" key="8">
    <source>
        <dbReference type="ARBA" id="ARBA00022824"/>
    </source>
</evidence>
<keyword evidence="8" id="KW-0256">Endoplasmic reticulum</keyword>
<comment type="subcellular location">
    <subcellularLocation>
        <location evidence="2">Endoplasmic reticulum membrane</location>
    </subcellularLocation>
</comment>
<keyword evidence="15" id="KW-1185">Reference proteome</keyword>
<keyword evidence="7 13" id="KW-0812">Transmembrane</keyword>
<reference evidence="14" key="1">
    <citation type="submission" date="2021-01" db="UniProtKB">
        <authorList>
            <consortium name="EnsemblPlants"/>
        </authorList>
    </citation>
    <scope>IDENTIFICATION</scope>
</reference>
<protein>
    <recommendedName>
        <fullName evidence="5">ditrans,polycis-polyprenyl diphosphate synthase [(2E,6E)-farnesyldiphosphate specific]</fullName>
        <ecNumber evidence="5">2.5.1.87</ecNumber>
    </recommendedName>
</protein>
<evidence type="ECO:0000256" key="12">
    <source>
        <dbReference type="ARBA" id="ARBA00047353"/>
    </source>
</evidence>
<evidence type="ECO:0000256" key="6">
    <source>
        <dbReference type="ARBA" id="ARBA00022679"/>
    </source>
</evidence>
<evidence type="ECO:0000256" key="1">
    <source>
        <dbReference type="ARBA" id="ARBA00001946"/>
    </source>
</evidence>
<keyword evidence="10 13" id="KW-1133">Transmembrane helix</keyword>
<dbReference type="InterPro" id="IPR036424">
    <property type="entry name" value="UPP_synth-like_sf"/>
</dbReference>
<name>A0A7N0T246_KALFE</name>
<evidence type="ECO:0000256" key="4">
    <source>
        <dbReference type="ARBA" id="ARBA00005432"/>
    </source>
</evidence>
<evidence type="ECO:0000256" key="5">
    <source>
        <dbReference type="ARBA" id="ARBA00012596"/>
    </source>
</evidence>
<comment type="cofactor">
    <cofactor evidence="1">
        <name>Mg(2+)</name>
        <dbReference type="ChEBI" id="CHEBI:18420"/>
    </cofactor>
</comment>
<dbReference type="GO" id="GO:0045547">
    <property type="term" value="F:ditrans,polycis-polyprenyl diphosphate synthase [(2E,6E)-farnesyl diphosphate specific] activity"/>
    <property type="evidence" value="ECO:0007669"/>
    <property type="project" value="UniProtKB-EC"/>
</dbReference>
<keyword evidence="6" id="KW-0808">Transferase</keyword>
<dbReference type="SUPFAM" id="SSF64005">
    <property type="entry name" value="Undecaprenyl diphosphate synthase"/>
    <property type="match status" value="1"/>
</dbReference>
<dbReference type="Gene3D" id="3.40.1180.10">
    <property type="entry name" value="Decaprenyl diphosphate synthase-like"/>
    <property type="match status" value="1"/>
</dbReference>
<dbReference type="InterPro" id="IPR038887">
    <property type="entry name" value="Nus1/NgBR"/>
</dbReference>
<keyword evidence="11 13" id="KW-0472">Membrane</keyword>
<accession>A0A7N0T246</accession>
<dbReference type="PANTHER" id="PTHR21528">
    <property type="entry name" value="DEHYDRODOLICHYL DIPHOSPHATE SYNTHASE COMPLEX SUBUNIT NUS1"/>
    <property type="match status" value="1"/>
</dbReference>
<proteinExistence type="inferred from homology"/>
<organism evidence="14 15">
    <name type="scientific">Kalanchoe fedtschenkoi</name>
    <name type="common">Lavender scallops</name>
    <name type="synonym">South American air plant</name>
    <dbReference type="NCBI Taxonomy" id="63787"/>
    <lineage>
        <taxon>Eukaryota</taxon>
        <taxon>Viridiplantae</taxon>
        <taxon>Streptophyta</taxon>
        <taxon>Embryophyta</taxon>
        <taxon>Tracheophyta</taxon>
        <taxon>Spermatophyta</taxon>
        <taxon>Magnoliopsida</taxon>
        <taxon>eudicotyledons</taxon>
        <taxon>Gunneridae</taxon>
        <taxon>Pentapetalae</taxon>
        <taxon>Saxifragales</taxon>
        <taxon>Crassulaceae</taxon>
        <taxon>Kalanchoe</taxon>
    </lineage>
</organism>
<evidence type="ECO:0000313" key="15">
    <source>
        <dbReference type="Proteomes" id="UP000594263"/>
    </source>
</evidence>
<evidence type="ECO:0000256" key="2">
    <source>
        <dbReference type="ARBA" id="ARBA00004586"/>
    </source>
</evidence>
<evidence type="ECO:0000256" key="10">
    <source>
        <dbReference type="ARBA" id="ARBA00022989"/>
    </source>
</evidence>
<dbReference type="AlphaFoldDB" id="A0A7N0T246"/>
<evidence type="ECO:0000256" key="9">
    <source>
        <dbReference type="ARBA" id="ARBA00022842"/>
    </source>
</evidence>
<dbReference type="PANTHER" id="PTHR21528:SF0">
    <property type="entry name" value="DEHYDRODOLICHYL DIPHOSPHATE SYNTHASE COMPLEX SUBUNIT NUS1"/>
    <property type="match status" value="1"/>
</dbReference>